<dbReference type="AlphaFoldDB" id="A0A7R6P621"/>
<organism evidence="2 3">
    <name type="scientific">Amphritea japonica ATCC BAA-1530</name>
    <dbReference type="NCBI Taxonomy" id="1278309"/>
    <lineage>
        <taxon>Bacteria</taxon>
        <taxon>Pseudomonadati</taxon>
        <taxon>Pseudomonadota</taxon>
        <taxon>Gammaproteobacteria</taxon>
        <taxon>Oceanospirillales</taxon>
        <taxon>Oceanospirillaceae</taxon>
        <taxon>Amphritea</taxon>
    </lineage>
</organism>
<dbReference type="PANTHER" id="PTHR11079">
    <property type="entry name" value="CYTOSINE DEAMINASE FAMILY MEMBER"/>
    <property type="match status" value="1"/>
</dbReference>
<keyword evidence="2" id="KW-0378">Hydrolase</keyword>
<dbReference type="EMBL" id="AP014545">
    <property type="protein sequence ID" value="BBB26634.1"/>
    <property type="molecule type" value="Genomic_DNA"/>
</dbReference>
<keyword evidence="3" id="KW-1185">Reference proteome</keyword>
<dbReference type="EC" id="3.5.4.1" evidence="2"/>
<sequence>MAEVLIAELIQRLDQLEADADYPDDINGLYCCRLALDALEQGNYGIAAILIDAQGKVIAQAENRVFSAGYSSHAHAEMLLIDQLEQGLDCPPEELTMLVSLEPCPMCLARLILSGIASVRYMAPDSYGGMMSHAERFPPAWKNLAQLQNHYEAYISSGVRVLAADIAATNLGLLRKKLLSHIRP</sequence>
<evidence type="ECO:0000313" key="3">
    <source>
        <dbReference type="Proteomes" id="UP000595663"/>
    </source>
</evidence>
<gene>
    <name evidence="2" type="primary">codA</name>
    <name evidence="2" type="ORF">AMJAP_2043</name>
</gene>
<dbReference type="GO" id="GO:0008835">
    <property type="term" value="F:diaminohydroxyphosphoribosylaminopyrimidine deaminase activity"/>
    <property type="evidence" value="ECO:0007669"/>
    <property type="project" value="TreeGrafter"/>
</dbReference>
<dbReference type="Proteomes" id="UP000595663">
    <property type="component" value="Chromosome"/>
</dbReference>
<dbReference type="InterPro" id="IPR002125">
    <property type="entry name" value="CMP_dCMP_dom"/>
</dbReference>
<accession>A0A7R6P621</accession>
<dbReference type="InterPro" id="IPR016193">
    <property type="entry name" value="Cytidine_deaminase-like"/>
</dbReference>
<dbReference type="KEGG" id="ajp:AMJAP_2043"/>
<dbReference type="PROSITE" id="PS51747">
    <property type="entry name" value="CYT_DCMP_DEAMINASES_2"/>
    <property type="match status" value="1"/>
</dbReference>
<feature type="domain" description="CMP/dCMP-type deaminase" evidence="1">
    <location>
        <begin position="26"/>
        <end position="145"/>
    </location>
</feature>
<dbReference type="CDD" id="cd01285">
    <property type="entry name" value="nucleoside_deaminase"/>
    <property type="match status" value="1"/>
</dbReference>
<proteinExistence type="predicted"/>
<evidence type="ECO:0000313" key="2">
    <source>
        <dbReference type="EMBL" id="BBB26634.1"/>
    </source>
</evidence>
<dbReference type="Gene3D" id="3.40.140.10">
    <property type="entry name" value="Cytidine Deaminase, domain 2"/>
    <property type="match status" value="1"/>
</dbReference>
<dbReference type="GO" id="GO:0004131">
    <property type="term" value="F:cytosine deaminase activity"/>
    <property type="evidence" value="ECO:0007669"/>
    <property type="project" value="UniProtKB-EC"/>
</dbReference>
<dbReference type="OrthoDB" id="9802676at2"/>
<reference evidence="2 3" key="1">
    <citation type="journal article" date="2008" name="Int. J. Syst. Evol. Microbiol.">
        <title>Amphritea japonica sp. nov. and Amphritea balenae sp. nov., isolated from the sediment adjacent to sperm whale carcasses off Kagoshima, Japan.</title>
        <authorList>
            <person name="Miyazaki M."/>
            <person name="Nogi Y."/>
            <person name="Fujiwara Y."/>
            <person name="Kawato M."/>
            <person name="Nagahama T."/>
            <person name="Kubokawa K."/>
            <person name="Horikoshi K."/>
        </authorList>
    </citation>
    <scope>NUCLEOTIDE SEQUENCE [LARGE SCALE GENOMIC DNA]</scope>
    <source>
        <strain evidence="2 3">ATCC BAA-1530</strain>
    </source>
</reference>
<name>A0A7R6P621_9GAMM</name>
<dbReference type="Pfam" id="PF00383">
    <property type="entry name" value="dCMP_cyt_deam_1"/>
    <property type="match status" value="1"/>
</dbReference>
<dbReference type="RefSeq" id="WP_019620581.1">
    <property type="nucleotide sequence ID" value="NZ_AP014545.1"/>
</dbReference>
<dbReference type="SUPFAM" id="SSF53927">
    <property type="entry name" value="Cytidine deaminase-like"/>
    <property type="match status" value="1"/>
</dbReference>
<evidence type="ECO:0000259" key="1">
    <source>
        <dbReference type="PROSITE" id="PS51747"/>
    </source>
</evidence>
<protein>
    <submittedName>
        <fullName evidence="2">Cytosine deaminase</fullName>
        <ecNumber evidence="2">3.5.4.1</ecNumber>
    </submittedName>
</protein>
<dbReference type="PANTHER" id="PTHR11079:SF162">
    <property type="entry name" value="RIBOFLAVIN BIOSYNTHESIS PROTEIN PYRD, CHLOROPLASTIC"/>
    <property type="match status" value="1"/>
</dbReference>